<sequence length="174" mass="17117">MVTNSRIFIIFALLLAVVLFISSEVAAKDLSKKTEETLNENGVEDTKYHGGRGGGDHGGRGGGGYDHGGRGGGGYDHGGRGGGGGGYDHGGRGGGGGGYDHGGRGGGDHGGRGGGGGGYDHGGRGGRGGGHNCRHGCCNRGGYYKGGCNNCCYSAAQAKAFEASVAAEVNGPQN</sequence>
<evidence type="ECO:0000256" key="2">
    <source>
        <dbReference type="SAM" id="SignalP"/>
    </source>
</evidence>
<gene>
    <name evidence="3" type="ORF">MKW98_010722</name>
</gene>
<evidence type="ECO:0000256" key="1">
    <source>
        <dbReference type="SAM" id="MobiDB-lite"/>
    </source>
</evidence>
<keyword evidence="4" id="KW-1185">Reference proteome</keyword>
<protein>
    <recommendedName>
        <fullName evidence="5">Glycine-rich protein</fullName>
    </recommendedName>
</protein>
<feature type="compositionally biased region" description="Basic and acidic residues" evidence="1">
    <location>
        <begin position="101"/>
        <end position="111"/>
    </location>
</feature>
<evidence type="ECO:0000313" key="4">
    <source>
        <dbReference type="Proteomes" id="UP001202328"/>
    </source>
</evidence>
<dbReference type="Proteomes" id="UP001202328">
    <property type="component" value="Unassembled WGS sequence"/>
</dbReference>
<keyword evidence="2" id="KW-0732">Signal</keyword>
<proteinExistence type="predicted"/>
<dbReference type="EMBL" id="JAJJMB010010620">
    <property type="protein sequence ID" value="KAI3907372.1"/>
    <property type="molecule type" value="Genomic_DNA"/>
</dbReference>
<organism evidence="3 4">
    <name type="scientific">Papaver atlanticum</name>
    <dbReference type="NCBI Taxonomy" id="357466"/>
    <lineage>
        <taxon>Eukaryota</taxon>
        <taxon>Viridiplantae</taxon>
        <taxon>Streptophyta</taxon>
        <taxon>Embryophyta</taxon>
        <taxon>Tracheophyta</taxon>
        <taxon>Spermatophyta</taxon>
        <taxon>Magnoliopsida</taxon>
        <taxon>Ranunculales</taxon>
        <taxon>Papaveraceae</taxon>
        <taxon>Papaveroideae</taxon>
        <taxon>Papaver</taxon>
    </lineage>
</organism>
<evidence type="ECO:0008006" key="5">
    <source>
        <dbReference type="Google" id="ProtNLM"/>
    </source>
</evidence>
<feature type="compositionally biased region" description="Basic and acidic residues" evidence="1">
    <location>
        <begin position="44"/>
        <end position="59"/>
    </location>
</feature>
<feature type="chain" id="PRO_5042126895" description="Glycine-rich protein" evidence="2">
    <location>
        <begin position="28"/>
        <end position="174"/>
    </location>
</feature>
<dbReference type="PANTHER" id="PTHR37389">
    <property type="entry name" value="NODULIN-24"/>
    <property type="match status" value="1"/>
</dbReference>
<dbReference type="AlphaFoldDB" id="A0AAD4XEG1"/>
<dbReference type="InterPro" id="IPR010800">
    <property type="entry name" value="GRP"/>
</dbReference>
<feature type="compositionally biased region" description="Gly residues" evidence="1">
    <location>
        <begin position="60"/>
        <end position="77"/>
    </location>
</feature>
<name>A0AAD4XEG1_9MAGN</name>
<accession>A0AAD4XEG1</accession>
<feature type="region of interest" description="Disordered" evidence="1">
    <location>
        <begin position="95"/>
        <end position="114"/>
    </location>
</feature>
<feature type="region of interest" description="Disordered" evidence="1">
    <location>
        <begin position="32"/>
        <end position="77"/>
    </location>
</feature>
<comment type="caution">
    <text evidence="3">The sequence shown here is derived from an EMBL/GenBank/DDBJ whole genome shotgun (WGS) entry which is preliminary data.</text>
</comment>
<dbReference type="Pfam" id="PF07172">
    <property type="entry name" value="GRP"/>
    <property type="match status" value="1"/>
</dbReference>
<feature type="signal peptide" evidence="2">
    <location>
        <begin position="1"/>
        <end position="27"/>
    </location>
</feature>
<reference evidence="3" key="1">
    <citation type="submission" date="2022-04" db="EMBL/GenBank/DDBJ databases">
        <title>A functionally conserved STORR gene fusion in Papaver species that diverged 16.8 million years ago.</title>
        <authorList>
            <person name="Catania T."/>
        </authorList>
    </citation>
    <scope>NUCLEOTIDE SEQUENCE</scope>
    <source>
        <strain evidence="3">S-188037</strain>
    </source>
</reference>
<evidence type="ECO:0000313" key="3">
    <source>
        <dbReference type="EMBL" id="KAI3907372.1"/>
    </source>
</evidence>
<dbReference type="PANTHER" id="PTHR37389:SF15">
    <property type="entry name" value="GLYCINE-RICH RNA-BINDING PROTEIN 2-LIKE ISOFORM X1"/>
    <property type="match status" value="1"/>
</dbReference>